<dbReference type="AlphaFoldDB" id="A0A9P7UJG4"/>
<name>A0A9P7UJG4_9PEZI</name>
<dbReference type="Proteomes" id="UP000699042">
    <property type="component" value="Unassembled WGS sequence"/>
</dbReference>
<sequence length="120" mass="13102">MSSQIEYNQMPREPAPAVLSEHKISSQQPRTCEAAAMAELSAAVSAPVFAATNAASAVAAAVKSDRNVTTSMALWSVVSTEVHIRTMVKVVDVPRVVFPAFRIDRISFRDGRVYRRPTKI</sequence>
<evidence type="ECO:0000313" key="3">
    <source>
        <dbReference type="Proteomes" id="UP000699042"/>
    </source>
</evidence>
<evidence type="ECO:0000256" key="1">
    <source>
        <dbReference type="SAM" id="MobiDB-lite"/>
    </source>
</evidence>
<dbReference type="EMBL" id="JAESDN010000004">
    <property type="protein sequence ID" value="KAG7051710.1"/>
    <property type="molecule type" value="Genomic_DNA"/>
</dbReference>
<accession>A0A9P7UJG4</accession>
<feature type="region of interest" description="Disordered" evidence="1">
    <location>
        <begin position="1"/>
        <end position="24"/>
    </location>
</feature>
<organism evidence="2 3">
    <name type="scientific">Colletotrichum scovillei</name>
    <dbReference type="NCBI Taxonomy" id="1209932"/>
    <lineage>
        <taxon>Eukaryota</taxon>
        <taxon>Fungi</taxon>
        <taxon>Dikarya</taxon>
        <taxon>Ascomycota</taxon>
        <taxon>Pezizomycotina</taxon>
        <taxon>Sordariomycetes</taxon>
        <taxon>Hypocreomycetidae</taxon>
        <taxon>Glomerellales</taxon>
        <taxon>Glomerellaceae</taxon>
        <taxon>Colletotrichum</taxon>
        <taxon>Colletotrichum acutatum species complex</taxon>
    </lineage>
</organism>
<keyword evidence="3" id="KW-1185">Reference proteome</keyword>
<proteinExistence type="predicted"/>
<protein>
    <submittedName>
        <fullName evidence="2">Uncharacterized protein</fullName>
    </submittedName>
</protein>
<gene>
    <name evidence="2" type="ORF">JMJ77_002327</name>
</gene>
<evidence type="ECO:0000313" key="2">
    <source>
        <dbReference type="EMBL" id="KAG7051710.1"/>
    </source>
</evidence>
<reference evidence="2" key="1">
    <citation type="submission" date="2021-05" db="EMBL/GenBank/DDBJ databases">
        <title>Comparative genomics of three Colletotrichum scovillei strains and genetic complementation revealed genes involved fungal growth and virulence on chili pepper.</title>
        <authorList>
            <person name="Hsieh D.-K."/>
            <person name="Chuang S.-C."/>
            <person name="Chen C.-Y."/>
            <person name="Chao Y.-T."/>
            <person name="Lu M.-Y.J."/>
            <person name="Lee M.-H."/>
            <person name="Shih M.-C."/>
        </authorList>
    </citation>
    <scope>NUCLEOTIDE SEQUENCE</scope>
    <source>
        <strain evidence="2">Coll-153</strain>
    </source>
</reference>
<comment type="caution">
    <text evidence="2">The sequence shown here is derived from an EMBL/GenBank/DDBJ whole genome shotgun (WGS) entry which is preliminary data.</text>
</comment>